<feature type="region of interest" description="Disordered" evidence="1">
    <location>
        <begin position="71"/>
        <end position="161"/>
    </location>
</feature>
<feature type="compositionally biased region" description="Polar residues" evidence="1">
    <location>
        <begin position="71"/>
        <end position="83"/>
    </location>
</feature>
<evidence type="ECO:0000256" key="1">
    <source>
        <dbReference type="SAM" id="MobiDB-lite"/>
    </source>
</evidence>
<evidence type="ECO:0000259" key="2">
    <source>
        <dbReference type="Pfam" id="PF14616"/>
    </source>
</evidence>
<feature type="region of interest" description="Disordered" evidence="1">
    <location>
        <begin position="1"/>
        <end position="26"/>
    </location>
</feature>
<accession>A0A9W8E1M0</accession>
<feature type="region of interest" description="Disordered" evidence="1">
    <location>
        <begin position="317"/>
        <end position="359"/>
    </location>
</feature>
<feature type="compositionally biased region" description="Polar residues" evidence="1">
    <location>
        <begin position="220"/>
        <end position="230"/>
    </location>
</feature>
<proteinExistence type="predicted"/>
<gene>
    <name evidence="3" type="ORF">IWQ60_002459</name>
</gene>
<reference evidence="3" key="1">
    <citation type="submission" date="2022-07" db="EMBL/GenBank/DDBJ databases">
        <title>Phylogenomic reconstructions and comparative analyses of Kickxellomycotina fungi.</title>
        <authorList>
            <person name="Reynolds N.K."/>
            <person name="Stajich J.E."/>
            <person name="Barry K."/>
            <person name="Grigoriev I.V."/>
            <person name="Crous P."/>
            <person name="Smith M.E."/>
        </authorList>
    </citation>
    <scope>NUCLEOTIDE SEQUENCE</scope>
    <source>
        <strain evidence="3">RSA 861</strain>
    </source>
</reference>
<dbReference type="Pfam" id="PF14616">
    <property type="entry name" value="Rua1_C"/>
    <property type="match status" value="1"/>
</dbReference>
<feature type="domain" description="Transcription regulator Rua1 C-terminal" evidence="2">
    <location>
        <begin position="242"/>
        <end position="399"/>
    </location>
</feature>
<evidence type="ECO:0000313" key="3">
    <source>
        <dbReference type="EMBL" id="KAJ1927996.1"/>
    </source>
</evidence>
<keyword evidence="4" id="KW-1185">Reference proteome</keyword>
<organism evidence="3 4">
    <name type="scientific">Tieghemiomyces parasiticus</name>
    <dbReference type="NCBI Taxonomy" id="78921"/>
    <lineage>
        <taxon>Eukaryota</taxon>
        <taxon>Fungi</taxon>
        <taxon>Fungi incertae sedis</taxon>
        <taxon>Zoopagomycota</taxon>
        <taxon>Kickxellomycotina</taxon>
        <taxon>Dimargaritomycetes</taxon>
        <taxon>Dimargaritales</taxon>
        <taxon>Dimargaritaceae</taxon>
        <taxon>Tieghemiomyces</taxon>
    </lineage>
</organism>
<name>A0A9W8E1M0_9FUNG</name>
<dbReference type="AlphaFoldDB" id="A0A9W8E1M0"/>
<protein>
    <recommendedName>
        <fullName evidence="2">Transcription regulator Rua1 C-terminal domain-containing protein</fullName>
    </recommendedName>
</protein>
<feature type="region of interest" description="Disordered" evidence="1">
    <location>
        <begin position="198"/>
        <end position="244"/>
    </location>
</feature>
<sequence length="411" mass="45326">MPDHNVGYRLQPSAPPVVQPQNAHPTDPPLLDVEFWTRFGGALLELASRPGVCTEEFLAVAYQLQQAVMASQMRQEQGPSPSDSPEGRSVGTGDQYSQSAKALLVTPSTALHGKHRRRQGTVSPLKLEGPINLIDQFRKNIPEPSSPENPPAPGLGRHESNPFHVVPAEERYVTPAATIQAFERLKNVLLDPPCHPRSATTADAMYPSTPADPDPTTTSGLVPSDNTTAHETMERHTPKFPEDMYTPRWTRGVGMAKEALCPLCQVTTETLRWFRLKVSAYWYHLNFFHGVASSTCRPHRGPLSVRTMVMNSGTNRLGKKRKRRETLVGAGGSCDEDKENQDPLLRPQPEGPGLPSADGRPVTQGLCHNCLAWVDLDSTKDVEVNVPEIYWWKHAQKCHAKASRGAARVLN</sequence>
<dbReference type="EMBL" id="JANBPT010000093">
    <property type="protein sequence ID" value="KAJ1927996.1"/>
    <property type="molecule type" value="Genomic_DNA"/>
</dbReference>
<dbReference type="InterPro" id="IPR028012">
    <property type="entry name" value="Rua1_C"/>
</dbReference>
<feature type="compositionally biased region" description="Low complexity" evidence="1">
    <location>
        <begin position="207"/>
        <end position="219"/>
    </location>
</feature>
<dbReference type="PANTHER" id="PTHR28125">
    <property type="entry name" value="MEIOTIC EXPRESSION UP-REGULATED PROTEIN 26"/>
    <property type="match status" value="1"/>
</dbReference>
<feature type="compositionally biased region" description="Basic and acidic residues" evidence="1">
    <location>
        <begin position="231"/>
        <end position="242"/>
    </location>
</feature>
<comment type="caution">
    <text evidence="3">The sequence shown here is derived from an EMBL/GenBank/DDBJ whole genome shotgun (WGS) entry which is preliminary data.</text>
</comment>
<dbReference type="Proteomes" id="UP001150569">
    <property type="component" value="Unassembled WGS sequence"/>
</dbReference>
<dbReference type="PANTHER" id="PTHR28125:SF3">
    <property type="entry name" value="TRANSCRIPTION REGULATOR RUA1 C-TERMINAL DOMAIN-CONTAINING PROTEIN"/>
    <property type="match status" value="1"/>
</dbReference>
<feature type="compositionally biased region" description="Pro residues" evidence="1">
    <location>
        <begin position="144"/>
        <end position="153"/>
    </location>
</feature>
<evidence type="ECO:0000313" key="4">
    <source>
        <dbReference type="Proteomes" id="UP001150569"/>
    </source>
</evidence>
<dbReference type="OrthoDB" id="5595379at2759"/>